<organism evidence="2 3">
    <name type="scientific">Ammonicoccus fulvus</name>
    <dbReference type="NCBI Taxonomy" id="3138240"/>
    <lineage>
        <taxon>Bacteria</taxon>
        <taxon>Bacillati</taxon>
        <taxon>Actinomycetota</taxon>
        <taxon>Actinomycetes</taxon>
        <taxon>Propionibacteriales</taxon>
        <taxon>Propionibacteriaceae</taxon>
        <taxon>Ammonicoccus</taxon>
    </lineage>
</organism>
<reference evidence="2 3" key="1">
    <citation type="submission" date="2024-04" db="EMBL/GenBank/DDBJ databases">
        <title>Isolation of an actinomycete strain from pig manure.</title>
        <authorList>
            <person name="Gong T."/>
            <person name="Yu Z."/>
            <person name="An M."/>
            <person name="Wei C."/>
            <person name="Yang W."/>
            <person name="Liu L."/>
        </authorList>
    </citation>
    <scope>NUCLEOTIDE SEQUENCE [LARGE SCALE GENOMIC DNA]</scope>
    <source>
        <strain evidence="2 3">ZF39</strain>
    </source>
</reference>
<proteinExistence type="predicted"/>
<evidence type="ECO:0000313" key="2">
    <source>
        <dbReference type="EMBL" id="XAN07316.1"/>
    </source>
</evidence>
<dbReference type="InterPro" id="IPR026555">
    <property type="entry name" value="NSL3/Tex30"/>
</dbReference>
<protein>
    <submittedName>
        <fullName evidence="2">Alpha/beta family hydrolase</fullName>
    </submittedName>
</protein>
<dbReference type="EMBL" id="CP154795">
    <property type="protein sequence ID" value="XAN07316.1"/>
    <property type="molecule type" value="Genomic_DNA"/>
</dbReference>
<dbReference type="PANTHER" id="PTHR13136:SF11">
    <property type="entry name" value="TESTIS-EXPRESSED PROTEIN 30"/>
    <property type="match status" value="1"/>
</dbReference>
<dbReference type="Proteomes" id="UP001442841">
    <property type="component" value="Chromosome"/>
</dbReference>
<evidence type="ECO:0000313" key="3">
    <source>
        <dbReference type="Proteomes" id="UP001442841"/>
    </source>
</evidence>
<dbReference type="Pfam" id="PF20408">
    <property type="entry name" value="Abhydrolase_11"/>
    <property type="match status" value="1"/>
</dbReference>
<feature type="domain" description="KANL3/Tex30 alpha/beta hydrolase-like" evidence="1">
    <location>
        <begin position="27"/>
        <end position="212"/>
    </location>
</feature>
<dbReference type="InterPro" id="IPR046879">
    <property type="entry name" value="KANL3/Tex30_Abhydrolase"/>
</dbReference>
<gene>
    <name evidence="2" type="ORF">AADG42_08415</name>
</gene>
<dbReference type="RefSeq" id="WP_425308769.1">
    <property type="nucleotide sequence ID" value="NZ_CP154795.1"/>
</dbReference>
<dbReference type="InterPro" id="IPR029058">
    <property type="entry name" value="AB_hydrolase_fold"/>
</dbReference>
<accession>A0ABZ3FMP3</accession>
<sequence>MSVIEDVATELGPARMYLAVPETDPARILLLGHGAGGGVDAPDLEALTALTADGTAVLRFEQPWRTAGKKIAPAPARLDQGWLAARAYVAERWPGVPLALGGRSAGARVACRSAAADPAYAVVALSFPLHPPGRPESSRAGELLAPDCPVLVLQGERDPFGTPAEVTTAIQGSERYRVVTVPGCAHEMKPPKRAVPDAAGVAELLVTQVRSFLARPTE</sequence>
<keyword evidence="3" id="KW-1185">Reference proteome</keyword>
<name>A0ABZ3FMP3_9ACTN</name>
<evidence type="ECO:0000259" key="1">
    <source>
        <dbReference type="Pfam" id="PF20408"/>
    </source>
</evidence>
<dbReference type="GO" id="GO:0016787">
    <property type="term" value="F:hydrolase activity"/>
    <property type="evidence" value="ECO:0007669"/>
    <property type="project" value="UniProtKB-KW"/>
</dbReference>
<dbReference type="PANTHER" id="PTHR13136">
    <property type="entry name" value="TESTIS DEVELOPMENT PROTEIN PRTD"/>
    <property type="match status" value="1"/>
</dbReference>
<dbReference type="SUPFAM" id="SSF53474">
    <property type="entry name" value="alpha/beta-Hydrolases"/>
    <property type="match status" value="1"/>
</dbReference>
<keyword evidence="2" id="KW-0378">Hydrolase</keyword>
<dbReference type="Gene3D" id="3.40.50.1820">
    <property type="entry name" value="alpha/beta hydrolase"/>
    <property type="match status" value="1"/>
</dbReference>